<name>A0A382Q5I4_9ZZZZ</name>
<sequence length="65" mass="7005">VRYVENNPDGSNFGRGSDLYELGTNYIISGHNARLNFNYTSGDASLTGRAGSDVNAFSVGVQFQL</sequence>
<dbReference type="AlphaFoldDB" id="A0A382Q5I4"/>
<proteinExistence type="predicted"/>
<reference evidence="1" key="1">
    <citation type="submission" date="2018-05" db="EMBL/GenBank/DDBJ databases">
        <authorList>
            <person name="Lanie J.A."/>
            <person name="Ng W.-L."/>
            <person name="Kazmierczak K.M."/>
            <person name="Andrzejewski T.M."/>
            <person name="Davidsen T.M."/>
            <person name="Wayne K.J."/>
            <person name="Tettelin H."/>
            <person name="Glass J.I."/>
            <person name="Rusch D."/>
            <person name="Podicherti R."/>
            <person name="Tsui H.-C.T."/>
            <person name="Winkler M.E."/>
        </authorList>
    </citation>
    <scope>NUCLEOTIDE SEQUENCE</scope>
</reference>
<organism evidence="1">
    <name type="scientific">marine metagenome</name>
    <dbReference type="NCBI Taxonomy" id="408172"/>
    <lineage>
        <taxon>unclassified sequences</taxon>
        <taxon>metagenomes</taxon>
        <taxon>ecological metagenomes</taxon>
    </lineage>
</organism>
<protein>
    <recommendedName>
        <fullName evidence="2">Porin domain-containing protein</fullName>
    </recommendedName>
</protein>
<accession>A0A382Q5I4</accession>
<evidence type="ECO:0008006" key="2">
    <source>
        <dbReference type="Google" id="ProtNLM"/>
    </source>
</evidence>
<feature type="non-terminal residue" evidence="1">
    <location>
        <position position="1"/>
    </location>
</feature>
<dbReference type="EMBL" id="UINC01111474">
    <property type="protein sequence ID" value="SVC79722.1"/>
    <property type="molecule type" value="Genomic_DNA"/>
</dbReference>
<evidence type="ECO:0000313" key="1">
    <source>
        <dbReference type="EMBL" id="SVC79722.1"/>
    </source>
</evidence>
<gene>
    <name evidence="1" type="ORF">METZ01_LOCUS332576</name>
</gene>